<dbReference type="InterPro" id="IPR025657">
    <property type="entry name" value="RadC_JAB"/>
</dbReference>
<dbReference type="InterPro" id="IPR037518">
    <property type="entry name" value="MPN"/>
</dbReference>
<keyword evidence="3" id="KW-0378">Hydrolase</keyword>
<dbReference type="GO" id="GO:0006508">
    <property type="term" value="P:proteolysis"/>
    <property type="evidence" value="ECO:0007669"/>
    <property type="project" value="UniProtKB-KW"/>
</dbReference>
<evidence type="ECO:0000259" key="6">
    <source>
        <dbReference type="PROSITE" id="PS50249"/>
    </source>
</evidence>
<evidence type="ECO:0000313" key="8">
    <source>
        <dbReference type="Proteomes" id="UP000240357"/>
    </source>
</evidence>
<comment type="caution">
    <text evidence="7">The sequence shown here is derived from an EMBL/GenBank/DDBJ whole genome shotgun (WGS) entry which is preliminary data.</text>
</comment>
<dbReference type="GO" id="GO:0046872">
    <property type="term" value="F:metal ion binding"/>
    <property type="evidence" value="ECO:0007669"/>
    <property type="project" value="UniProtKB-KW"/>
</dbReference>
<feature type="domain" description="MPN" evidence="6">
    <location>
        <begin position="26"/>
        <end position="152"/>
    </location>
</feature>
<protein>
    <submittedName>
        <fullName evidence="7">DNA repair protein</fullName>
    </submittedName>
</protein>
<dbReference type="PROSITE" id="PS50249">
    <property type="entry name" value="MPN"/>
    <property type="match status" value="1"/>
</dbReference>
<dbReference type="InterPro" id="IPR020891">
    <property type="entry name" value="UPF0758_CS"/>
</dbReference>
<dbReference type="OrthoDB" id="9804482at2"/>
<organism evidence="7 8">
    <name type="scientific">Adhaeribacter arboris</name>
    <dbReference type="NCBI Taxonomy" id="2072846"/>
    <lineage>
        <taxon>Bacteria</taxon>
        <taxon>Pseudomonadati</taxon>
        <taxon>Bacteroidota</taxon>
        <taxon>Cytophagia</taxon>
        <taxon>Cytophagales</taxon>
        <taxon>Hymenobacteraceae</taxon>
        <taxon>Adhaeribacter</taxon>
    </lineage>
</organism>
<gene>
    <name evidence="7" type="ORF">AHMF7605_11315</name>
</gene>
<dbReference type="GO" id="GO:0008237">
    <property type="term" value="F:metallopeptidase activity"/>
    <property type="evidence" value="ECO:0007669"/>
    <property type="project" value="UniProtKB-KW"/>
</dbReference>
<evidence type="ECO:0000256" key="4">
    <source>
        <dbReference type="ARBA" id="ARBA00022833"/>
    </source>
</evidence>
<sequence length="152" mass="16935">MDKKINTVREIRLQYKSKLKREGEPVITSSDDAYQILKEHYDADYLAIREELLILYLNNANKVLGVYKGFSGGITATVADIRLIMAVALKGLSTGIILSHNHPSGARTPSEADKKLTEQLKKAGELFGIKVLDHLIITPQDTYFSFADEALL</sequence>
<dbReference type="RefSeq" id="WP_106929361.1">
    <property type="nucleotide sequence ID" value="NZ_PYFT01000001.1"/>
</dbReference>
<dbReference type="AlphaFoldDB" id="A0A2T2YEY4"/>
<dbReference type="EMBL" id="PYFT01000001">
    <property type="protein sequence ID" value="PSR54067.1"/>
    <property type="molecule type" value="Genomic_DNA"/>
</dbReference>
<dbReference type="PANTHER" id="PTHR30471:SF3">
    <property type="entry name" value="UPF0758 PROTEIN YEES-RELATED"/>
    <property type="match status" value="1"/>
</dbReference>
<keyword evidence="4" id="KW-0862">Zinc</keyword>
<dbReference type="PANTHER" id="PTHR30471">
    <property type="entry name" value="DNA REPAIR PROTEIN RADC"/>
    <property type="match status" value="1"/>
</dbReference>
<keyword evidence="8" id="KW-1185">Reference proteome</keyword>
<evidence type="ECO:0000256" key="3">
    <source>
        <dbReference type="ARBA" id="ARBA00022801"/>
    </source>
</evidence>
<keyword evidence="5" id="KW-0482">Metalloprotease</keyword>
<dbReference type="Gene3D" id="3.40.140.10">
    <property type="entry name" value="Cytidine Deaminase, domain 2"/>
    <property type="match status" value="1"/>
</dbReference>
<keyword evidence="2" id="KW-0479">Metal-binding</keyword>
<dbReference type="PROSITE" id="PS01302">
    <property type="entry name" value="UPF0758"/>
    <property type="match status" value="1"/>
</dbReference>
<evidence type="ECO:0000256" key="2">
    <source>
        <dbReference type="ARBA" id="ARBA00022723"/>
    </source>
</evidence>
<keyword evidence="1" id="KW-0645">Protease</keyword>
<proteinExistence type="predicted"/>
<evidence type="ECO:0000313" key="7">
    <source>
        <dbReference type="EMBL" id="PSR54067.1"/>
    </source>
</evidence>
<accession>A0A2T2YEY4</accession>
<dbReference type="Pfam" id="PF04002">
    <property type="entry name" value="RadC"/>
    <property type="match status" value="1"/>
</dbReference>
<dbReference type="InterPro" id="IPR001405">
    <property type="entry name" value="UPF0758"/>
</dbReference>
<reference evidence="7 8" key="1">
    <citation type="submission" date="2018-03" db="EMBL/GenBank/DDBJ databases">
        <title>Adhaeribacter sp. HMF7605 Genome sequencing and assembly.</title>
        <authorList>
            <person name="Kang H."/>
            <person name="Kang J."/>
            <person name="Cha I."/>
            <person name="Kim H."/>
            <person name="Joh K."/>
        </authorList>
    </citation>
    <scope>NUCLEOTIDE SEQUENCE [LARGE SCALE GENOMIC DNA]</scope>
    <source>
        <strain evidence="7 8">HMF7605</strain>
    </source>
</reference>
<evidence type="ECO:0000256" key="5">
    <source>
        <dbReference type="ARBA" id="ARBA00023049"/>
    </source>
</evidence>
<dbReference type="Proteomes" id="UP000240357">
    <property type="component" value="Unassembled WGS sequence"/>
</dbReference>
<name>A0A2T2YEY4_9BACT</name>
<dbReference type="CDD" id="cd08071">
    <property type="entry name" value="MPN_DUF2466"/>
    <property type="match status" value="1"/>
</dbReference>
<evidence type="ECO:0000256" key="1">
    <source>
        <dbReference type="ARBA" id="ARBA00022670"/>
    </source>
</evidence>